<dbReference type="RefSeq" id="XP_070884207.1">
    <property type="nucleotide sequence ID" value="XM_071025253.1"/>
</dbReference>
<dbReference type="InterPro" id="IPR036291">
    <property type="entry name" value="NAD(P)-bd_dom_sf"/>
</dbReference>
<proteinExistence type="predicted"/>
<comment type="caution">
    <text evidence="1">The sequence shown here is derived from an EMBL/GenBank/DDBJ whole genome shotgun (WGS) entry which is preliminary data.</text>
</comment>
<evidence type="ECO:0008006" key="3">
    <source>
        <dbReference type="Google" id="ProtNLM"/>
    </source>
</evidence>
<accession>A0ABR4LPA6</accession>
<gene>
    <name evidence="1" type="ORF">BJX67DRAFT_186307</name>
</gene>
<dbReference type="PRINTS" id="PR00081">
    <property type="entry name" value="GDHRDH"/>
</dbReference>
<dbReference type="GeneID" id="98140325"/>
<protein>
    <recommendedName>
        <fullName evidence="3">Short-chain dehydrogenase</fullName>
    </recommendedName>
</protein>
<reference evidence="1 2" key="1">
    <citation type="submission" date="2024-07" db="EMBL/GenBank/DDBJ databases">
        <title>Section-level genome sequencing and comparative genomics of Aspergillus sections Usti and Cavernicolus.</title>
        <authorList>
            <consortium name="Lawrence Berkeley National Laboratory"/>
            <person name="Nybo J.L."/>
            <person name="Vesth T.C."/>
            <person name="Theobald S."/>
            <person name="Frisvad J.C."/>
            <person name="Larsen T.O."/>
            <person name="Kjaerboelling I."/>
            <person name="Rothschild-Mancinelli K."/>
            <person name="Lyhne E.K."/>
            <person name="Kogle M.E."/>
            <person name="Barry K."/>
            <person name="Clum A."/>
            <person name="Na H."/>
            <person name="Ledsgaard L."/>
            <person name="Lin J."/>
            <person name="Lipzen A."/>
            <person name="Kuo A."/>
            <person name="Riley R."/>
            <person name="Mondo S."/>
            <person name="Labutti K."/>
            <person name="Haridas S."/>
            <person name="Pangalinan J."/>
            <person name="Salamov A.A."/>
            <person name="Simmons B.A."/>
            <person name="Magnuson J.K."/>
            <person name="Chen J."/>
            <person name="Drula E."/>
            <person name="Henrissat B."/>
            <person name="Wiebenga A."/>
            <person name="Lubbers R.J."/>
            <person name="Gomes A.C."/>
            <person name="Macurrencykelacurrency M.R."/>
            <person name="Stajich J."/>
            <person name="Grigoriev I.V."/>
            <person name="Mortensen U.H."/>
            <person name="De Vries R.P."/>
            <person name="Baker S.E."/>
            <person name="Andersen M.R."/>
        </authorList>
    </citation>
    <scope>NUCLEOTIDE SEQUENCE [LARGE SCALE GENOMIC DNA]</scope>
    <source>
        <strain evidence="1 2">CBS 449.75</strain>
    </source>
</reference>
<dbReference type="SUPFAM" id="SSF51735">
    <property type="entry name" value="NAD(P)-binding Rossmann-fold domains"/>
    <property type="match status" value="1"/>
</dbReference>
<dbReference type="Proteomes" id="UP001610432">
    <property type="component" value="Unassembled WGS sequence"/>
</dbReference>
<organism evidence="1 2">
    <name type="scientific">Aspergillus lucknowensis</name>
    <dbReference type="NCBI Taxonomy" id="176173"/>
    <lineage>
        <taxon>Eukaryota</taxon>
        <taxon>Fungi</taxon>
        <taxon>Dikarya</taxon>
        <taxon>Ascomycota</taxon>
        <taxon>Pezizomycotina</taxon>
        <taxon>Eurotiomycetes</taxon>
        <taxon>Eurotiomycetidae</taxon>
        <taxon>Eurotiales</taxon>
        <taxon>Aspergillaceae</taxon>
        <taxon>Aspergillus</taxon>
        <taxon>Aspergillus subgen. Nidulantes</taxon>
    </lineage>
</organism>
<sequence length="265" mass="29168">MSLNPQQKPVLAVIGVGPGIGEAVSHYFATKNFTVALIARTEEKLAKIQNTINTAVGRPDASKYYVADARSETSLQSTFAAIKDDLGPVNVLIYNAGSRRFTPRTILETSAEEFESFTKINLFGAFYAAKCVLPDMLAKGAGTIIFTGATGSIRGSAGLSSFSPGKFGLRSLSQIITREFQSRGIHAAHLIVDGPVESDLVGGVVRRRWEREGEAGSEKLKEKDLYLMQPSDLAEIYWYLYTQPRSTWTQELDVRAQREQMFSKM</sequence>
<evidence type="ECO:0000313" key="1">
    <source>
        <dbReference type="EMBL" id="KAL2865228.1"/>
    </source>
</evidence>
<keyword evidence="2" id="KW-1185">Reference proteome</keyword>
<dbReference type="EMBL" id="JBFXLQ010000033">
    <property type="protein sequence ID" value="KAL2865228.1"/>
    <property type="molecule type" value="Genomic_DNA"/>
</dbReference>
<dbReference type="Pfam" id="PF00106">
    <property type="entry name" value="adh_short"/>
    <property type="match status" value="1"/>
</dbReference>
<evidence type="ECO:0000313" key="2">
    <source>
        <dbReference type="Proteomes" id="UP001610432"/>
    </source>
</evidence>
<dbReference type="Gene3D" id="3.40.50.720">
    <property type="entry name" value="NAD(P)-binding Rossmann-like Domain"/>
    <property type="match status" value="1"/>
</dbReference>
<name>A0ABR4LPA6_9EURO</name>
<dbReference type="PANTHER" id="PTHR43431">
    <property type="entry name" value="OXIDOREDUCTASE, SHORT CHAIN DEHYDROGENASE/REDUCTASE FAMILY (AFU_ORTHOLOGUE AFUA_5G14000)"/>
    <property type="match status" value="1"/>
</dbReference>
<dbReference type="InterPro" id="IPR002347">
    <property type="entry name" value="SDR_fam"/>
</dbReference>
<dbReference type="PANTHER" id="PTHR43431:SF7">
    <property type="entry name" value="OXIDOREDUCTASE, SHORT CHAIN DEHYDROGENASE_REDUCTASE FAMILY (AFU_ORTHOLOGUE AFUA_5G14000)"/>
    <property type="match status" value="1"/>
</dbReference>